<evidence type="ECO:0000256" key="9">
    <source>
        <dbReference type="RuleBase" id="RU003357"/>
    </source>
</evidence>
<evidence type="ECO:0000259" key="11">
    <source>
        <dbReference type="Pfam" id="PF07715"/>
    </source>
</evidence>
<protein>
    <submittedName>
        <fullName evidence="12">TonB-dependent receptor</fullName>
    </submittedName>
</protein>
<dbReference type="PROSITE" id="PS52016">
    <property type="entry name" value="TONB_DEPENDENT_REC_3"/>
    <property type="match status" value="1"/>
</dbReference>
<dbReference type="NCBIfam" id="TIGR04057">
    <property type="entry name" value="SusC_RagA_signa"/>
    <property type="match status" value="1"/>
</dbReference>
<dbReference type="InterPro" id="IPR037066">
    <property type="entry name" value="Plug_dom_sf"/>
</dbReference>
<evidence type="ECO:0000256" key="2">
    <source>
        <dbReference type="ARBA" id="ARBA00022448"/>
    </source>
</evidence>
<evidence type="ECO:0000256" key="5">
    <source>
        <dbReference type="ARBA" id="ARBA00023077"/>
    </source>
</evidence>
<keyword evidence="3 8" id="KW-1134">Transmembrane beta strand</keyword>
<reference evidence="12 13" key="1">
    <citation type="journal article" date="2019" name="Int. J. Syst. Evol. Microbiol.">
        <title>The Global Catalogue of Microorganisms (GCM) 10K type strain sequencing project: providing services to taxonomists for standard genome sequencing and annotation.</title>
        <authorList>
            <consortium name="The Broad Institute Genomics Platform"/>
            <consortium name="The Broad Institute Genome Sequencing Center for Infectious Disease"/>
            <person name="Wu L."/>
            <person name="Ma J."/>
        </authorList>
    </citation>
    <scope>NUCLEOTIDE SEQUENCE [LARGE SCALE GENOMIC DNA]</scope>
    <source>
        <strain evidence="12 13">JCM 16112</strain>
    </source>
</reference>
<dbReference type="InterPro" id="IPR000531">
    <property type="entry name" value="Beta-barrel_TonB"/>
</dbReference>
<evidence type="ECO:0000256" key="1">
    <source>
        <dbReference type="ARBA" id="ARBA00004571"/>
    </source>
</evidence>
<keyword evidence="13" id="KW-1185">Reference proteome</keyword>
<evidence type="ECO:0000313" key="12">
    <source>
        <dbReference type="EMBL" id="GAA0881246.1"/>
    </source>
</evidence>
<dbReference type="Pfam" id="PF13715">
    <property type="entry name" value="CarbopepD_reg_2"/>
    <property type="match status" value="1"/>
</dbReference>
<dbReference type="InterPro" id="IPR012910">
    <property type="entry name" value="Plug_dom"/>
</dbReference>
<feature type="domain" description="TonB-dependent receptor plug" evidence="11">
    <location>
        <begin position="215"/>
        <end position="319"/>
    </location>
</feature>
<keyword evidence="6 8" id="KW-0472">Membrane</keyword>
<dbReference type="Proteomes" id="UP001500469">
    <property type="component" value="Unassembled WGS sequence"/>
</dbReference>
<dbReference type="EMBL" id="BAAAFI010000049">
    <property type="protein sequence ID" value="GAA0881246.1"/>
    <property type="molecule type" value="Genomic_DNA"/>
</dbReference>
<evidence type="ECO:0000313" key="13">
    <source>
        <dbReference type="Proteomes" id="UP001500469"/>
    </source>
</evidence>
<keyword evidence="4 8" id="KW-0812">Transmembrane</keyword>
<evidence type="ECO:0000256" key="6">
    <source>
        <dbReference type="ARBA" id="ARBA00023136"/>
    </source>
</evidence>
<dbReference type="InterPro" id="IPR039426">
    <property type="entry name" value="TonB-dep_rcpt-like"/>
</dbReference>
<evidence type="ECO:0000259" key="10">
    <source>
        <dbReference type="Pfam" id="PF00593"/>
    </source>
</evidence>
<dbReference type="InterPro" id="IPR036942">
    <property type="entry name" value="Beta-barrel_TonB_sf"/>
</dbReference>
<dbReference type="NCBIfam" id="TIGR04056">
    <property type="entry name" value="OMP_RagA_SusC"/>
    <property type="match status" value="1"/>
</dbReference>
<evidence type="ECO:0000256" key="8">
    <source>
        <dbReference type="PROSITE-ProRule" id="PRU01360"/>
    </source>
</evidence>
<dbReference type="Pfam" id="PF00593">
    <property type="entry name" value="TonB_dep_Rec_b-barrel"/>
    <property type="match status" value="1"/>
</dbReference>
<dbReference type="SUPFAM" id="SSF56935">
    <property type="entry name" value="Porins"/>
    <property type="match status" value="1"/>
</dbReference>
<accession>A0ABN1N616</accession>
<gene>
    <name evidence="12" type="ORF">GCM10009119_42160</name>
</gene>
<keyword evidence="2 8" id="KW-0813">Transport</keyword>
<sequence>MLSKYFLYGFIIQVMVFNFVLASTANGQYKSIDEVEVRIDKKSITVDQLFKSIERQTPFNFLYDHRDLNSSAVILLQEQKGSVESFLKQVSYQSNLRFRQVNHGIDVKENPQLPYVTIAEQGQFVDVEGTIVDRTGAPIPGVTVIVQGTTQGTVSDVDGKFSIDVQPGGVLVFSFIGYEQLTIQVGNQTQLNITLLESMSALEEVVVVGYGTTKKSDLTGSVSSVKAEELTAFPVANAVQALQGRAAGVSVQANNGDPGGALKVRIRGGNSINASSDPLYVVDGFIGGTLPPPEDIQSIEVLKDASATAIYGSRGANGVIMVTTKKGTAGKARVELNMSYSSQNEINRLELLNADQFLDYTREVIPDYVDHGADTDWQDQIFRNAGVQNYQVAVSGGSEKVNYYVSGSYFDQEGVIIGSDFNRYAITSNLNFNASDKITVGLNLLARRTGRNGVVTQDVSAGAGGAGVVGSSLRFMPDLPVTNEDGSFTLASIGDPIDNPYAVATQREEETIADLMQGNLFINFDIAKALTFKTTLGVKTDNFRTGIFVPTTLYAGRNVNGDATINSGKYTDIINENYLTYTWEIDPKNTLTALGGYSVQKSTNNSWSAGSQSFITNSVSFWNLGGGAVPKIPSSEFSETQIASVFGRLNYSHNSKYLLTFNARYDGSSNFSKNNKWAFFPSGAFAWNMKDEGFMQDMDLISDLKWRVSYGVTGNQAISPYQTLARFSTSYTVIDGVPVNAVRPTSVANDDLTWETTNQFDLGVDVSLFENRLNLTVDYYSSITSDLLFSVPLPSYSGYSSQLQNLGKVENKGLELTLNTVNTSGALKWNTGFNISFNRNEVLELPDGNDILYGSGPGHLIGLGQTQILKVGEPVGSFYGWIYEGVYQEGDDFLPGGGFEQVAGGEKFRDVDGQKDANGQLTGNPDGTLNSDDRTVIGNGQPKFIWGLNNDFSFKGFDLNIFFQGSQGNKILSYTLLEIETLSGSNNSTTRALDRWTPTNTDTDVPKRTLSRSQRVSTRWIYDGSYARLKNISLGYTFPAVISEKISVSRLKLYVSAQNILTFTEYKGFDPEVNYNSSGSTNSNRNLGLDYASYPNAKSVTVGVNISL</sequence>
<organism evidence="12 13">
    <name type="scientific">Algoriphagus jejuensis</name>
    <dbReference type="NCBI Taxonomy" id="419934"/>
    <lineage>
        <taxon>Bacteria</taxon>
        <taxon>Pseudomonadati</taxon>
        <taxon>Bacteroidota</taxon>
        <taxon>Cytophagia</taxon>
        <taxon>Cytophagales</taxon>
        <taxon>Cyclobacteriaceae</taxon>
        <taxon>Algoriphagus</taxon>
    </lineage>
</organism>
<dbReference type="InterPro" id="IPR008969">
    <property type="entry name" value="CarboxyPept-like_regulatory"/>
</dbReference>
<name>A0ABN1N616_9BACT</name>
<dbReference type="InterPro" id="IPR023997">
    <property type="entry name" value="TonB-dep_OMP_SusC/RagA_CS"/>
</dbReference>
<dbReference type="SUPFAM" id="SSF49464">
    <property type="entry name" value="Carboxypeptidase regulatory domain-like"/>
    <property type="match status" value="1"/>
</dbReference>
<dbReference type="InterPro" id="IPR023996">
    <property type="entry name" value="TonB-dep_OMP_SusC/RagA"/>
</dbReference>
<keyword evidence="12" id="KW-0675">Receptor</keyword>
<keyword evidence="5 9" id="KW-0798">TonB box</keyword>
<evidence type="ECO:0000256" key="7">
    <source>
        <dbReference type="ARBA" id="ARBA00023237"/>
    </source>
</evidence>
<comment type="caution">
    <text evidence="12">The sequence shown here is derived from an EMBL/GenBank/DDBJ whole genome shotgun (WGS) entry which is preliminary data.</text>
</comment>
<dbReference type="Gene3D" id="2.40.170.20">
    <property type="entry name" value="TonB-dependent receptor, beta-barrel domain"/>
    <property type="match status" value="1"/>
</dbReference>
<evidence type="ECO:0000256" key="4">
    <source>
        <dbReference type="ARBA" id="ARBA00022692"/>
    </source>
</evidence>
<dbReference type="Gene3D" id="2.170.130.10">
    <property type="entry name" value="TonB-dependent receptor, plug domain"/>
    <property type="match status" value="1"/>
</dbReference>
<keyword evidence="7 8" id="KW-0998">Cell outer membrane</keyword>
<dbReference type="Gene3D" id="2.60.40.1120">
    <property type="entry name" value="Carboxypeptidase-like, regulatory domain"/>
    <property type="match status" value="1"/>
</dbReference>
<comment type="subcellular location">
    <subcellularLocation>
        <location evidence="1 8">Cell outer membrane</location>
        <topology evidence="1 8">Multi-pass membrane protein</topology>
    </subcellularLocation>
</comment>
<comment type="similarity">
    <text evidence="8 9">Belongs to the TonB-dependent receptor family.</text>
</comment>
<proteinExistence type="inferred from homology"/>
<evidence type="ECO:0000256" key="3">
    <source>
        <dbReference type="ARBA" id="ARBA00022452"/>
    </source>
</evidence>
<feature type="domain" description="TonB-dependent receptor-like beta-barrel" evidence="10">
    <location>
        <begin position="519"/>
        <end position="1060"/>
    </location>
</feature>
<dbReference type="Pfam" id="PF07715">
    <property type="entry name" value="Plug"/>
    <property type="match status" value="1"/>
</dbReference>